<proteinExistence type="predicted"/>
<feature type="transmembrane region" description="Helical" evidence="2">
    <location>
        <begin position="374"/>
        <end position="399"/>
    </location>
</feature>
<feature type="transmembrane region" description="Helical" evidence="2">
    <location>
        <begin position="342"/>
        <end position="368"/>
    </location>
</feature>
<comment type="caution">
    <text evidence="3">The sequence shown here is derived from an EMBL/GenBank/DDBJ whole genome shotgun (WGS) entry which is preliminary data.</text>
</comment>
<keyword evidence="2" id="KW-1133">Transmembrane helix</keyword>
<evidence type="ECO:0000256" key="1">
    <source>
        <dbReference type="SAM" id="MobiDB-lite"/>
    </source>
</evidence>
<dbReference type="OrthoDB" id="10056560at2759"/>
<feature type="region of interest" description="Disordered" evidence="1">
    <location>
        <begin position="411"/>
        <end position="452"/>
    </location>
</feature>
<organism evidence="3 4">
    <name type="scientific">Coptotermes formosanus</name>
    <name type="common">Formosan subterranean termite</name>
    <dbReference type="NCBI Taxonomy" id="36987"/>
    <lineage>
        <taxon>Eukaryota</taxon>
        <taxon>Metazoa</taxon>
        <taxon>Ecdysozoa</taxon>
        <taxon>Arthropoda</taxon>
        <taxon>Hexapoda</taxon>
        <taxon>Insecta</taxon>
        <taxon>Pterygota</taxon>
        <taxon>Neoptera</taxon>
        <taxon>Polyneoptera</taxon>
        <taxon>Dictyoptera</taxon>
        <taxon>Blattodea</taxon>
        <taxon>Blattoidea</taxon>
        <taxon>Termitoidae</taxon>
        <taxon>Rhinotermitidae</taxon>
        <taxon>Coptotermes</taxon>
    </lineage>
</organism>
<reference evidence="4" key="1">
    <citation type="submission" date="2020-01" db="EMBL/GenBank/DDBJ databases">
        <title>Draft genome sequence of the Termite Coptotermes fromosanus.</title>
        <authorList>
            <person name="Itakura S."/>
            <person name="Yosikawa Y."/>
            <person name="Umezawa K."/>
        </authorList>
    </citation>
    <scope>NUCLEOTIDE SEQUENCE [LARGE SCALE GENOMIC DNA]</scope>
</reference>
<dbReference type="Proteomes" id="UP000502823">
    <property type="component" value="Unassembled WGS sequence"/>
</dbReference>
<keyword evidence="4" id="KW-1185">Reference proteome</keyword>
<dbReference type="PANTHER" id="PTHR39947">
    <property type="entry name" value="IP19862P"/>
    <property type="match status" value="1"/>
</dbReference>
<dbReference type="AlphaFoldDB" id="A0A6L2PXG9"/>
<keyword evidence="2" id="KW-0812">Transmembrane</keyword>
<gene>
    <name evidence="3" type="ORF">Cfor_09638</name>
</gene>
<accession>A0A6L2PXG9</accession>
<feature type="transmembrane region" description="Helical" evidence="2">
    <location>
        <begin position="294"/>
        <end position="321"/>
    </location>
</feature>
<dbReference type="InParanoid" id="A0A6L2PXG9"/>
<feature type="transmembrane region" description="Helical" evidence="2">
    <location>
        <begin position="239"/>
        <end position="261"/>
    </location>
</feature>
<evidence type="ECO:0000313" key="3">
    <source>
        <dbReference type="EMBL" id="GFG35155.1"/>
    </source>
</evidence>
<evidence type="ECO:0000313" key="4">
    <source>
        <dbReference type="Proteomes" id="UP000502823"/>
    </source>
</evidence>
<evidence type="ECO:0000256" key="2">
    <source>
        <dbReference type="SAM" id="Phobius"/>
    </source>
</evidence>
<dbReference type="Pfam" id="PF15038">
    <property type="entry name" value="Jiraiya"/>
    <property type="match status" value="1"/>
</dbReference>
<sequence length="477" mass="51563">MLYVTYITEFSLGDSDSRIIRATFPPYSPNDRGTVQSFSVLLQTEFQAVSTLHWHPQPTLRQRLQGLLSSLIHSYMKPRRMTFSSMMNGAAHHPVARTQPDGTVMMTDLSAPGTHGGRLRGGPNLLSQHQPQLNLSMNLSQRLNHSHALNVSTLSTSKHSLGTSSGVSPGGGGGGNLAVNNITMNGPVTQVVTPPKIANGGLHISRGRTTSLSGASALIPANVSRFMTRSKEAGIKEMLTSLGLLCLVSLLLALLSLIFLLKISPMTHTDVRDMRRTEQLTIISADEYVVVYEVTLALCALTLSLNLCCLLVCAIQFLFAVKLVKSPQGGQRTNKYLQKSSITRVCAVGGFFISIPVFLTGIILYTFIQFHSTPAIVTSVFIGVGIIFCGCAMVHNVFVWQKEKTNAVRALAQQHREREQQQSLRQPTPPTPIDLNKSTACHPRDASGSVSPGVPTATLDLSSVNTATSPHELSTLV</sequence>
<dbReference type="EMBL" id="BLKM01000529">
    <property type="protein sequence ID" value="GFG35155.1"/>
    <property type="molecule type" value="Genomic_DNA"/>
</dbReference>
<dbReference type="InterPro" id="IPR029201">
    <property type="entry name" value="Jiraiya"/>
</dbReference>
<dbReference type="PANTHER" id="PTHR39947:SF1">
    <property type="entry name" value="IP19862P"/>
    <property type="match status" value="1"/>
</dbReference>
<name>A0A6L2PXG9_COPFO</name>
<keyword evidence="2" id="KW-0472">Membrane</keyword>
<protein>
    <submittedName>
        <fullName evidence="3">Uncharacterized protein</fullName>
    </submittedName>
</protein>